<evidence type="ECO:0000313" key="8">
    <source>
        <dbReference type="Proteomes" id="UP000653692"/>
    </source>
</evidence>
<accession>A0A832ZEH2</accession>
<evidence type="ECO:0000256" key="2">
    <source>
        <dbReference type="ARBA" id="ARBA00009012"/>
    </source>
</evidence>
<dbReference type="Pfam" id="PF01940">
    <property type="entry name" value="DUF92"/>
    <property type="match status" value="1"/>
</dbReference>
<dbReference type="PANTHER" id="PTHR13353">
    <property type="entry name" value="TRANSMEMBRANE PROTEIN 19"/>
    <property type="match status" value="1"/>
</dbReference>
<comment type="subcellular location">
    <subcellularLocation>
        <location evidence="1">Membrane</location>
        <topology evidence="1">Multi-pass membrane protein</topology>
    </subcellularLocation>
</comment>
<protein>
    <submittedName>
        <fullName evidence="7">DUF92 domain-containing protein</fullName>
    </submittedName>
</protein>
<name>A0A832ZEH2_9EURY</name>
<evidence type="ECO:0000256" key="4">
    <source>
        <dbReference type="ARBA" id="ARBA00022989"/>
    </source>
</evidence>
<keyword evidence="5 6" id="KW-0472">Membrane</keyword>
<evidence type="ECO:0000256" key="3">
    <source>
        <dbReference type="ARBA" id="ARBA00022692"/>
    </source>
</evidence>
<keyword evidence="4 6" id="KW-1133">Transmembrane helix</keyword>
<comment type="caution">
    <text evidence="7">The sequence shown here is derived from an EMBL/GenBank/DDBJ whole genome shotgun (WGS) entry which is preliminary data.</text>
</comment>
<reference evidence="7" key="1">
    <citation type="journal article" date="2020" name="ISME J.">
        <title>Gammaproteobacteria mediating utilization of methyl-, sulfur- and petroleum organic compounds in deep ocean hydrothermal plumes.</title>
        <authorList>
            <person name="Zhou Z."/>
            <person name="Liu Y."/>
            <person name="Pan J."/>
            <person name="Cron B.R."/>
            <person name="Toner B.M."/>
            <person name="Anantharaman K."/>
            <person name="Breier J.A."/>
            <person name="Dick G.J."/>
            <person name="Li M."/>
        </authorList>
    </citation>
    <scope>NUCLEOTIDE SEQUENCE</scope>
    <source>
        <strain evidence="7">SZUA-1476</strain>
    </source>
</reference>
<dbReference type="PANTHER" id="PTHR13353:SF5">
    <property type="entry name" value="TRANSMEMBRANE PROTEIN 19"/>
    <property type="match status" value="1"/>
</dbReference>
<dbReference type="GO" id="GO:0016020">
    <property type="term" value="C:membrane"/>
    <property type="evidence" value="ECO:0007669"/>
    <property type="project" value="UniProtKB-SubCell"/>
</dbReference>
<evidence type="ECO:0000256" key="6">
    <source>
        <dbReference type="SAM" id="Phobius"/>
    </source>
</evidence>
<organism evidence="7 8">
    <name type="scientific">Thermococcus paralvinellae</name>
    <dbReference type="NCBI Taxonomy" id="582419"/>
    <lineage>
        <taxon>Archaea</taxon>
        <taxon>Methanobacteriati</taxon>
        <taxon>Methanobacteriota</taxon>
        <taxon>Thermococci</taxon>
        <taxon>Thermococcales</taxon>
        <taxon>Thermococcaceae</taxon>
        <taxon>Thermococcus</taxon>
    </lineage>
</organism>
<feature type="transmembrane region" description="Helical" evidence="6">
    <location>
        <begin position="7"/>
        <end position="25"/>
    </location>
</feature>
<dbReference type="Proteomes" id="UP000653692">
    <property type="component" value="Unassembled WGS sequence"/>
</dbReference>
<feature type="transmembrane region" description="Helical" evidence="6">
    <location>
        <begin position="218"/>
        <end position="236"/>
    </location>
</feature>
<comment type="similarity">
    <text evidence="2">Belongs to the TMEM19 family.</text>
</comment>
<evidence type="ECO:0000313" key="7">
    <source>
        <dbReference type="EMBL" id="HIP88546.1"/>
    </source>
</evidence>
<feature type="transmembrane region" description="Helical" evidence="6">
    <location>
        <begin position="186"/>
        <end position="206"/>
    </location>
</feature>
<evidence type="ECO:0000256" key="1">
    <source>
        <dbReference type="ARBA" id="ARBA00004141"/>
    </source>
</evidence>
<keyword evidence="3 6" id="KW-0812">Transmembrane</keyword>
<dbReference type="InterPro" id="IPR002794">
    <property type="entry name" value="DUF92_TMEM19"/>
</dbReference>
<gene>
    <name evidence="7" type="ORF">EYH24_00905</name>
</gene>
<feature type="transmembrane region" description="Helical" evidence="6">
    <location>
        <begin position="31"/>
        <end position="61"/>
    </location>
</feature>
<feature type="transmembrane region" description="Helical" evidence="6">
    <location>
        <begin position="161"/>
        <end position="180"/>
    </location>
</feature>
<dbReference type="EMBL" id="DQUR01000032">
    <property type="protein sequence ID" value="HIP88546.1"/>
    <property type="molecule type" value="Genomic_DNA"/>
</dbReference>
<dbReference type="AlphaFoldDB" id="A0A832ZEH2"/>
<proteinExistence type="inferred from homology"/>
<sequence length="237" mass="25030">MAVISVIQIVIIFVFGWLAYVSQALDKKGSIVAIILGILILRFGGVYPFLAMLIFVVMGVLSTKYKYHEKLKTGIAQEQEGVRGWKNVIGNGLATSIFVILEYLTKQDFLWAATFASIATANADTLASELGKVFGKSPKMITNLKPVKPGSNGAISLQGEVFALVGASVIGIIATAVTSFKWQMFLATTVGGFIGCNIDSVVGATLEDKGIVDNNGTNFIATLAGGMAGAIIFLALV</sequence>
<evidence type="ECO:0000256" key="5">
    <source>
        <dbReference type="ARBA" id="ARBA00023136"/>
    </source>
</evidence>